<dbReference type="Gene3D" id="3.40.630.30">
    <property type="match status" value="1"/>
</dbReference>
<dbReference type="Pfam" id="PF00583">
    <property type="entry name" value="Acetyltransf_1"/>
    <property type="match status" value="1"/>
</dbReference>
<feature type="domain" description="N-acetyltransferase" evidence="1">
    <location>
        <begin position="7"/>
        <end position="173"/>
    </location>
</feature>
<evidence type="ECO:0000313" key="2">
    <source>
        <dbReference type="EMBL" id="REE97321.1"/>
    </source>
</evidence>
<dbReference type="Proteomes" id="UP000256661">
    <property type="component" value="Unassembled WGS sequence"/>
</dbReference>
<keyword evidence="3" id="KW-1185">Reference proteome</keyword>
<protein>
    <submittedName>
        <fullName evidence="2">Acetyltransferase (GNAT) family protein</fullName>
    </submittedName>
</protein>
<dbReference type="OrthoDB" id="4536199at2"/>
<dbReference type="GO" id="GO:0016747">
    <property type="term" value="F:acyltransferase activity, transferring groups other than amino-acyl groups"/>
    <property type="evidence" value="ECO:0007669"/>
    <property type="project" value="InterPro"/>
</dbReference>
<evidence type="ECO:0000259" key="1">
    <source>
        <dbReference type="PROSITE" id="PS51186"/>
    </source>
</evidence>
<keyword evidence="2" id="KW-0808">Transferase</keyword>
<gene>
    <name evidence="2" type="ORF">DFJ69_2788</name>
</gene>
<dbReference type="AlphaFoldDB" id="A0A3D9T0G6"/>
<organism evidence="2 3">
    <name type="scientific">Thermomonospora umbrina</name>
    <dbReference type="NCBI Taxonomy" id="111806"/>
    <lineage>
        <taxon>Bacteria</taxon>
        <taxon>Bacillati</taxon>
        <taxon>Actinomycetota</taxon>
        <taxon>Actinomycetes</taxon>
        <taxon>Streptosporangiales</taxon>
        <taxon>Thermomonosporaceae</taxon>
        <taxon>Thermomonospora</taxon>
    </lineage>
</organism>
<dbReference type="InterPro" id="IPR016181">
    <property type="entry name" value="Acyl_CoA_acyltransferase"/>
</dbReference>
<dbReference type="PROSITE" id="PS51186">
    <property type="entry name" value="GNAT"/>
    <property type="match status" value="1"/>
</dbReference>
<reference evidence="2 3" key="1">
    <citation type="submission" date="2018-08" db="EMBL/GenBank/DDBJ databases">
        <title>Sequencing the genomes of 1000 actinobacteria strains.</title>
        <authorList>
            <person name="Klenk H.-P."/>
        </authorList>
    </citation>
    <scope>NUCLEOTIDE SEQUENCE [LARGE SCALE GENOMIC DNA]</scope>
    <source>
        <strain evidence="2 3">DSM 43927</strain>
    </source>
</reference>
<dbReference type="EMBL" id="QTTT01000001">
    <property type="protein sequence ID" value="REE97321.1"/>
    <property type="molecule type" value="Genomic_DNA"/>
</dbReference>
<dbReference type="InterPro" id="IPR000182">
    <property type="entry name" value="GNAT_dom"/>
</dbReference>
<dbReference type="SUPFAM" id="SSF55729">
    <property type="entry name" value="Acyl-CoA N-acyltransferases (Nat)"/>
    <property type="match status" value="1"/>
</dbReference>
<accession>A0A3D9T0G6</accession>
<dbReference type="RefSeq" id="WP_116022831.1">
    <property type="nucleotide sequence ID" value="NZ_QTTT01000001.1"/>
</dbReference>
<evidence type="ECO:0000313" key="3">
    <source>
        <dbReference type="Proteomes" id="UP000256661"/>
    </source>
</evidence>
<comment type="caution">
    <text evidence="2">The sequence shown here is derived from an EMBL/GenBank/DDBJ whole genome shotgun (WGS) entry which is preliminary data.</text>
</comment>
<name>A0A3D9T0G6_9ACTN</name>
<proteinExistence type="predicted"/>
<sequence length="173" mass="18971">MSEVAFYRLDGVAVGEVLDEVADLYVRVYAEPPYEGASKFSRVRFLTRTRAQAAAPGFALVSARSDGVLVGFSCGFSMSSGGWWGGASAPPGEVLDAFKFAVVEVVVDRRHRRQRVGTRLLEGLLDGRPERYATLAAVIGSQAYDWYLRSGWRKVGEFRAEPPFSDALVCELP</sequence>